<dbReference type="InterPro" id="IPR037066">
    <property type="entry name" value="Plug_dom_sf"/>
</dbReference>
<dbReference type="Pfam" id="PF07715">
    <property type="entry name" value="Plug"/>
    <property type="match status" value="1"/>
</dbReference>
<comment type="caution">
    <text evidence="13">The sequence shown here is derived from an EMBL/GenBank/DDBJ whole genome shotgun (WGS) entry which is preliminary data.</text>
</comment>
<keyword evidence="10" id="KW-0732">Signal</keyword>
<evidence type="ECO:0000313" key="14">
    <source>
        <dbReference type="Proteomes" id="UP000239068"/>
    </source>
</evidence>
<dbReference type="Gene3D" id="2.40.170.20">
    <property type="entry name" value="TonB-dependent receptor, beta-barrel domain"/>
    <property type="match status" value="1"/>
</dbReference>
<evidence type="ECO:0000256" key="8">
    <source>
        <dbReference type="PROSITE-ProRule" id="PRU01360"/>
    </source>
</evidence>
<keyword evidence="4 8" id="KW-0812">Transmembrane</keyword>
<organism evidence="13 14">
    <name type="scientific">Polaribacter glomeratus</name>
    <dbReference type="NCBI Taxonomy" id="102"/>
    <lineage>
        <taxon>Bacteria</taxon>
        <taxon>Pseudomonadati</taxon>
        <taxon>Bacteroidota</taxon>
        <taxon>Flavobacteriia</taxon>
        <taxon>Flavobacteriales</taxon>
        <taxon>Flavobacteriaceae</taxon>
    </lineage>
</organism>
<dbReference type="EMBL" id="MSCM01000002">
    <property type="protein sequence ID" value="PQJ76624.1"/>
    <property type="molecule type" value="Genomic_DNA"/>
</dbReference>
<dbReference type="SUPFAM" id="SSF56935">
    <property type="entry name" value="Porins"/>
    <property type="match status" value="1"/>
</dbReference>
<evidence type="ECO:0000256" key="2">
    <source>
        <dbReference type="ARBA" id="ARBA00022448"/>
    </source>
</evidence>
<dbReference type="RefSeq" id="WP_105021939.1">
    <property type="nucleotide sequence ID" value="NZ_MSCM01000002.1"/>
</dbReference>
<comment type="similarity">
    <text evidence="8 9">Belongs to the TonB-dependent receptor family.</text>
</comment>
<dbReference type="PANTHER" id="PTHR47234">
    <property type="match status" value="1"/>
</dbReference>
<feature type="domain" description="TonB-dependent receptor-like beta-barrel" evidence="11">
    <location>
        <begin position="402"/>
        <end position="883"/>
    </location>
</feature>
<evidence type="ECO:0000256" key="9">
    <source>
        <dbReference type="RuleBase" id="RU003357"/>
    </source>
</evidence>
<keyword evidence="5 9" id="KW-0798">TonB box</keyword>
<keyword evidence="3 8" id="KW-1134">Transmembrane beta strand</keyword>
<evidence type="ECO:0000256" key="6">
    <source>
        <dbReference type="ARBA" id="ARBA00023136"/>
    </source>
</evidence>
<evidence type="ECO:0000259" key="11">
    <source>
        <dbReference type="Pfam" id="PF00593"/>
    </source>
</evidence>
<dbReference type="Proteomes" id="UP000239068">
    <property type="component" value="Unassembled WGS sequence"/>
</dbReference>
<evidence type="ECO:0000256" key="3">
    <source>
        <dbReference type="ARBA" id="ARBA00022452"/>
    </source>
</evidence>
<keyword evidence="6 8" id="KW-0472">Membrane</keyword>
<keyword evidence="7 8" id="KW-0998">Cell outer membrane</keyword>
<dbReference type="PANTHER" id="PTHR47234:SF3">
    <property type="entry name" value="SECRETIN_TONB SHORT N-TERMINAL DOMAIN-CONTAINING PROTEIN"/>
    <property type="match status" value="1"/>
</dbReference>
<comment type="subcellular location">
    <subcellularLocation>
        <location evidence="1 8">Cell outer membrane</location>
        <topology evidence="1 8">Multi-pass membrane protein</topology>
    </subcellularLocation>
</comment>
<keyword evidence="13" id="KW-0675">Receptor</keyword>
<evidence type="ECO:0000256" key="1">
    <source>
        <dbReference type="ARBA" id="ARBA00004571"/>
    </source>
</evidence>
<dbReference type="InterPro" id="IPR000531">
    <property type="entry name" value="Beta-barrel_TonB"/>
</dbReference>
<dbReference type="OrthoDB" id="9805434at2"/>
<dbReference type="PROSITE" id="PS52016">
    <property type="entry name" value="TONB_DEPENDENT_REC_3"/>
    <property type="match status" value="1"/>
</dbReference>
<protein>
    <submittedName>
        <fullName evidence="13">Ferric enterobactin receptor</fullName>
    </submittedName>
</protein>
<dbReference type="InterPro" id="IPR012910">
    <property type="entry name" value="Plug_dom"/>
</dbReference>
<proteinExistence type="inferred from homology"/>
<dbReference type="InterPro" id="IPR036942">
    <property type="entry name" value="Beta-barrel_TonB_sf"/>
</dbReference>
<sequence length="947" mass="102440">MKQKYFLKAFTIAFMFMLPLGLLAQTVKGKITDSSGGALPYMNIVEKGNTSNGMVSDDNGEFSITFKSLPASIVISSMGFKTKTVKVADNSFLTIVVQEDNSLNEVVITGSRTPQRSNTKSPLPIDIVSAKDLVATGQTTFDKALQFKIPSFNTVQTPVNDATSLLDPYEIRNMGPSRTLILINGKRKNLSALLYTQTSPGRGETGSDISGIPIDAIKDIQVLRDGASAQYGSDAIAGVINIILKDNVDGGAATVRTGMTSAGDGEMFGVSVNNGSSIGEDKGFINYTVDFSKTSLANRPGTVSAAGEAADFGAPLADVQEFLSRNPDANNINGSPETAAAKFLVNGEFELSEESKLYFNAAFINKKVNSFANYRTPYWRSVTDYPYLADFFPGDNPNTAGGYDGYVPTFEGDLNDYNATVGFKSVINDWNVDASFTTGGNTQTYKVNQSHNRNKVYSPSTWVDANGDGNVNTVAYDLDGNGTIDLGEGVEVTQGALLYRENSKQSFDPGGTGFYNNIGNLDISKILSDNLSVAFGTEFRYEIFEVIEGELASYDGGGADSFAGNSPENSGKFTRYNFGGYASLNWNPTENLTLDGTIRSENYSDFGNAFVWKASGAYTINDKYTLRSSLSTGFRAPTLHQIYTQKAQYSFIPGQGIQVGGLVNNVSSQAKLLEIPDLKQETSTNFTLGLGGKVNQNLSFTVDYYSINVKDRIVLSTEITPPALPAFAGLSDLSFFVNALDTKTSGIDVVIGYNKLKAGEGTLGFNLSGNYVIENARDGAVKNPASVAATGQSVINQTQEALFFTSRPEMKWILGTTYDIGKFGLNLNNTYFGKTTFFQQGLSTDANGIFNLRTEFTPKVVTDLGINFNATEKLTLALNINNLFNVLPEWGFKSENAAGDVILADPAQVKVQSDLITFNQRYSQMTYDGSHFSQLGTMFNLSLNYRF</sequence>
<dbReference type="InterPro" id="IPR008969">
    <property type="entry name" value="CarboxyPept-like_regulatory"/>
</dbReference>
<feature type="signal peptide" evidence="10">
    <location>
        <begin position="1"/>
        <end position="24"/>
    </location>
</feature>
<feature type="chain" id="PRO_5015436271" evidence="10">
    <location>
        <begin position="25"/>
        <end position="947"/>
    </location>
</feature>
<name>A0A2S7WG97_9FLAO</name>
<reference evidence="13 14" key="1">
    <citation type="submission" date="2016-12" db="EMBL/GenBank/DDBJ databases">
        <title>Trade-off between light-utilization and light-protection in marine flavobacteria.</title>
        <authorList>
            <person name="Kumagai Y."/>
            <person name="Yoshizawa S."/>
            <person name="Kogure K."/>
            <person name="Iwasaki W."/>
        </authorList>
    </citation>
    <scope>NUCLEOTIDE SEQUENCE [LARGE SCALE GENOMIC DNA]</scope>
    <source>
        <strain evidence="13 14">ATCC 43844</strain>
    </source>
</reference>
<evidence type="ECO:0000256" key="5">
    <source>
        <dbReference type="ARBA" id="ARBA00023077"/>
    </source>
</evidence>
<evidence type="ECO:0000256" key="4">
    <source>
        <dbReference type="ARBA" id="ARBA00022692"/>
    </source>
</evidence>
<keyword evidence="14" id="KW-1185">Reference proteome</keyword>
<gene>
    <name evidence="13" type="ORF">BTO16_12085</name>
</gene>
<dbReference type="InterPro" id="IPR039426">
    <property type="entry name" value="TonB-dep_rcpt-like"/>
</dbReference>
<dbReference type="Pfam" id="PF13715">
    <property type="entry name" value="CarbopepD_reg_2"/>
    <property type="match status" value="1"/>
</dbReference>
<accession>A0A2S7WG97</accession>
<dbReference type="Pfam" id="PF00593">
    <property type="entry name" value="TonB_dep_Rec_b-barrel"/>
    <property type="match status" value="1"/>
</dbReference>
<evidence type="ECO:0000256" key="7">
    <source>
        <dbReference type="ARBA" id="ARBA00023237"/>
    </source>
</evidence>
<evidence type="ECO:0000313" key="13">
    <source>
        <dbReference type="EMBL" id="PQJ76624.1"/>
    </source>
</evidence>
<dbReference type="AlphaFoldDB" id="A0A2S7WG97"/>
<dbReference type="SUPFAM" id="SSF49464">
    <property type="entry name" value="Carboxypeptidase regulatory domain-like"/>
    <property type="match status" value="1"/>
</dbReference>
<dbReference type="GO" id="GO:0009279">
    <property type="term" value="C:cell outer membrane"/>
    <property type="evidence" value="ECO:0007669"/>
    <property type="project" value="UniProtKB-SubCell"/>
</dbReference>
<keyword evidence="2 8" id="KW-0813">Transport</keyword>
<feature type="domain" description="TonB-dependent receptor plug" evidence="12">
    <location>
        <begin position="119"/>
        <end position="239"/>
    </location>
</feature>
<evidence type="ECO:0000259" key="12">
    <source>
        <dbReference type="Pfam" id="PF07715"/>
    </source>
</evidence>
<dbReference type="Gene3D" id="2.170.130.10">
    <property type="entry name" value="TonB-dependent receptor, plug domain"/>
    <property type="match status" value="1"/>
</dbReference>
<evidence type="ECO:0000256" key="10">
    <source>
        <dbReference type="SAM" id="SignalP"/>
    </source>
</evidence>